<proteinExistence type="predicted"/>
<evidence type="ECO:0000313" key="3">
    <source>
        <dbReference type="Proteomes" id="UP000176974"/>
    </source>
</evidence>
<sequence length="119" mass="13622">MWEKIKLLKNKKLLISSLGALSFISFPITLAGVTGYFLARWGGGKKVGLPGRIKSIILNIGRYRLHFHHWLIGLSLFFLGIFDIVPVLKETIFQGMIIGVIFQGIFDYPDWYKIIRRAL</sequence>
<protein>
    <submittedName>
        <fullName evidence="2">Uncharacterized protein</fullName>
    </submittedName>
</protein>
<name>A0A1G2FA24_9BACT</name>
<evidence type="ECO:0000256" key="1">
    <source>
        <dbReference type="SAM" id="Phobius"/>
    </source>
</evidence>
<feature type="transmembrane region" description="Helical" evidence="1">
    <location>
        <begin position="12"/>
        <end position="39"/>
    </location>
</feature>
<feature type="transmembrane region" description="Helical" evidence="1">
    <location>
        <begin position="67"/>
        <end position="88"/>
    </location>
</feature>
<comment type="caution">
    <text evidence="2">The sequence shown here is derived from an EMBL/GenBank/DDBJ whole genome shotgun (WGS) entry which is preliminary data.</text>
</comment>
<accession>A0A1G2FA24</accession>
<keyword evidence="1" id="KW-1133">Transmembrane helix</keyword>
<dbReference type="AlphaFoldDB" id="A0A1G2FA24"/>
<dbReference type="Proteomes" id="UP000176974">
    <property type="component" value="Unassembled WGS sequence"/>
</dbReference>
<organism evidence="2 3">
    <name type="scientific">Candidatus Portnoybacteria bacterium RIFCSPHIGHO2_01_FULL_40_12b</name>
    <dbReference type="NCBI Taxonomy" id="1801994"/>
    <lineage>
        <taxon>Bacteria</taxon>
        <taxon>Candidatus Portnoyibacteriota</taxon>
    </lineage>
</organism>
<keyword evidence="1" id="KW-0472">Membrane</keyword>
<reference evidence="2 3" key="1">
    <citation type="journal article" date="2016" name="Nat. Commun.">
        <title>Thousands of microbial genomes shed light on interconnected biogeochemical processes in an aquifer system.</title>
        <authorList>
            <person name="Anantharaman K."/>
            <person name="Brown C.T."/>
            <person name="Hug L.A."/>
            <person name="Sharon I."/>
            <person name="Castelle C.J."/>
            <person name="Probst A.J."/>
            <person name="Thomas B.C."/>
            <person name="Singh A."/>
            <person name="Wilkins M.J."/>
            <person name="Karaoz U."/>
            <person name="Brodie E.L."/>
            <person name="Williams K.H."/>
            <person name="Hubbard S.S."/>
            <person name="Banfield J.F."/>
        </authorList>
    </citation>
    <scope>NUCLEOTIDE SEQUENCE [LARGE SCALE GENOMIC DNA]</scope>
</reference>
<gene>
    <name evidence="2" type="ORF">A2815_00925</name>
</gene>
<evidence type="ECO:0000313" key="2">
    <source>
        <dbReference type="EMBL" id="OGZ34926.1"/>
    </source>
</evidence>
<dbReference type="EMBL" id="MHMY01000023">
    <property type="protein sequence ID" value="OGZ34926.1"/>
    <property type="molecule type" value="Genomic_DNA"/>
</dbReference>
<keyword evidence="1" id="KW-0812">Transmembrane</keyword>